<protein>
    <submittedName>
        <fullName evidence="2">Uncharacterized protein</fullName>
    </submittedName>
</protein>
<dbReference type="AlphaFoldDB" id="A9NUF8"/>
<sequence length="454" mass="49904">MAGWSMLRSVGRRIGVKGVDEGAASVCEEGRANATQTANQLDPQLDDWELAGDEDQRHYRLPSSGSAPAEKEVQVAASNLQDALEQDINPVYATFDHKTAPLSSSSVHEISESIEAGTIEHKIASSLSSSMHEISYSVEAGTFDHKIASLPLSSVQDEISDSVEAANTDHKTASSSSSSMHETFESVEDDTFDHKIALSPTSLVNEISDSVEAGTFDHKSSSSSSSSSPQDEISHSVKADTFDHKTSSPSSSVHEISDSLEVTFGHKTASSSSSLPERSDLVEVSSILENWNESRGTLDNQMELELHEDNYRILQKVGHNNVREAFHLLKNNPAVQRMVMSVASDKAVWDALLKNEKVHEFRQSFQQGELKMLETSKDSDKSAFHQENPFFQAIENIKTKVMEFTEKTTDVINQFLGFADKKILLEKDGDMDRALKASLILFVALLVTVLVRRV</sequence>
<reference evidence="2" key="1">
    <citation type="journal article" date="2008" name="BMC Genomics">
        <title>A conifer genomics resource of 200,000 spruce (Picea spp.) ESTs and 6,464 high-quality, sequence-finished full-length cDNAs for Sitka spruce (Picea sitchensis).</title>
        <authorList>
            <person name="Ralph S.G."/>
            <person name="Chun H.J."/>
            <person name="Kolosova N."/>
            <person name="Cooper D."/>
            <person name="Oddy C."/>
            <person name="Ritland C.E."/>
            <person name="Kirkpatrick R."/>
            <person name="Moore R."/>
            <person name="Barber S."/>
            <person name="Holt R.A."/>
            <person name="Jones S.J."/>
            <person name="Marra M.A."/>
            <person name="Douglas C.J."/>
            <person name="Ritland K."/>
            <person name="Bohlmann J."/>
        </authorList>
    </citation>
    <scope>NUCLEOTIDE SEQUENCE</scope>
    <source>
        <tissue evidence="2">Green portion of the leader tissue</tissue>
    </source>
</reference>
<evidence type="ECO:0000256" key="1">
    <source>
        <dbReference type="SAM" id="MobiDB-lite"/>
    </source>
</evidence>
<dbReference type="PANTHER" id="PTHR33625">
    <property type="entry name" value="OS08G0179900 PROTEIN"/>
    <property type="match status" value="1"/>
</dbReference>
<evidence type="ECO:0000313" key="2">
    <source>
        <dbReference type="EMBL" id="ABK24269.1"/>
    </source>
</evidence>
<accession>A9NUF8</accession>
<dbReference type="EMBL" id="EF084960">
    <property type="protein sequence ID" value="ABK24269.1"/>
    <property type="molecule type" value="mRNA"/>
</dbReference>
<proteinExistence type="evidence at transcript level"/>
<feature type="region of interest" description="Disordered" evidence="1">
    <location>
        <begin position="165"/>
        <end position="187"/>
    </location>
</feature>
<name>A9NUF8_PICSI</name>
<dbReference type="PANTHER" id="PTHR33625:SF4">
    <property type="entry name" value="OS08G0179900 PROTEIN"/>
    <property type="match status" value="1"/>
</dbReference>
<feature type="region of interest" description="Disordered" evidence="1">
    <location>
        <begin position="214"/>
        <end position="255"/>
    </location>
</feature>
<feature type="compositionally biased region" description="Basic and acidic residues" evidence="1">
    <location>
        <begin position="232"/>
        <end position="246"/>
    </location>
</feature>
<organism evidence="2">
    <name type="scientific">Picea sitchensis</name>
    <name type="common">Sitka spruce</name>
    <name type="synonym">Pinus sitchensis</name>
    <dbReference type="NCBI Taxonomy" id="3332"/>
    <lineage>
        <taxon>Eukaryota</taxon>
        <taxon>Viridiplantae</taxon>
        <taxon>Streptophyta</taxon>
        <taxon>Embryophyta</taxon>
        <taxon>Tracheophyta</taxon>
        <taxon>Spermatophyta</taxon>
        <taxon>Pinopsida</taxon>
        <taxon>Pinidae</taxon>
        <taxon>Conifers I</taxon>
        <taxon>Pinales</taxon>
        <taxon>Pinaceae</taxon>
        <taxon>Picea</taxon>
    </lineage>
</organism>